<evidence type="ECO:0000256" key="1">
    <source>
        <dbReference type="SAM" id="MobiDB-lite"/>
    </source>
</evidence>
<dbReference type="AlphaFoldDB" id="A0A1E3Q2Y7"/>
<feature type="region of interest" description="Disordered" evidence="1">
    <location>
        <begin position="185"/>
        <end position="363"/>
    </location>
</feature>
<dbReference type="GO" id="GO:0032968">
    <property type="term" value="P:positive regulation of transcription elongation by RNA polymerase II"/>
    <property type="evidence" value="ECO:0007669"/>
    <property type="project" value="TreeGrafter"/>
</dbReference>
<feature type="compositionally biased region" description="Basic and acidic residues" evidence="1">
    <location>
        <begin position="190"/>
        <end position="206"/>
    </location>
</feature>
<name>A0A1E3Q2Y7_LIPST</name>
<feature type="compositionally biased region" description="Acidic residues" evidence="1">
    <location>
        <begin position="301"/>
        <end position="344"/>
    </location>
</feature>
<dbReference type="InterPro" id="IPR007149">
    <property type="entry name" value="Leo1"/>
</dbReference>
<feature type="compositionally biased region" description="Basic residues" evidence="1">
    <location>
        <begin position="207"/>
        <end position="219"/>
    </location>
</feature>
<sequence length="363" mass="42104">MQEEEEPEFEEVEMQEMEITMPRYLPSHSVPKEINVTRIPNFLNVDYTAFDPDSYLENAANIQAEGEEAAELRQQLRAEVNNTIRWRYTRDEFGNPQSQSNARIIRWSDGSLSLKLGSEVFDINKKSIADTYLAASHDQQEIVQFHAKVASSMTLVPTSTASLTHMRLSKAIARGNVKVSNIHDIATTEDPEKMKREAEKAEESKIRARKKLDNKRRQRENRYPYGRDTGDLGAATPLERGGRRAYDEDDGMGYGTGDKYERDDFVVSDDDEEEERAARLTKLKKQGADKYKDKRRQPRDSEEEEEEEEEEEDEEDEEEEARFTDEEEEKELAEEEDEDADDDLEIPKRSKDLKRRRDGDSDE</sequence>
<dbReference type="STRING" id="675824.A0A1E3Q2Y7"/>
<dbReference type="EMBL" id="KV454296">
    <property type="protein sequence ID" value="ODQ72043.1"/>
    <property type="molecule type" value="Genomic_DNA"/>
</dbReference>
<dbReference type="Pfam" id="PF04004">
    <property type="entry name" value="Leo1"/>
    <property type="match status" value="1"/>
</dbReference>
<feature type="compositionally biased region" description="Acidic residues" evidence="1">
    <location>
        <begin position="266"/>
        <end position="275"/>
    </location>
</feature>
<evidence type="ECO:0000313" key="3">
    <source>
        <dbReference type="Proteomes" id="UP000094385"/>
    </source>
</evidence>
<dbReference type="PANTHER" id="PTHR23146:SF0">
    <property type="entry name" value="RNA POLYMERASE-ASSOCIATED PROTEIN LEO1"/>
    <property type="match status" value="1"/>
</dbReference>
<keyword evidence="3" id="KW-1185">Reference proteome</keyword>
<gene>
    <name evidence="2" type="ORF">LIPSTDRAFT_315504</name>
</gene>
<reference evidence="2 3" key="1">
    <citation type="journal article" date="2016" name="Proc. Natl. Acad. Sci. U.S.A.">
        <title>Comparative genomics of biotechnologically important yeasts.</title>
        <authorList>
            <person name="Riley R."/>
            <person name="Haridas S."/>
            <person name="Wolfe K.H."/>
            <person name="Lopes M.R."/>
            <person name="Hittinger C.T."/>
            <person name="Goeker M."/>
            <person name="Salamov A.A."/>
            <person name="Wisecaver J.H."/>
            <person name="Long T.M."/>
            <person name="Calvey C.H."/>
            <person name="Aerts A.L."/>
            <person name="Barry K.W."/>
            <person name="Choi C."/>
            <person name="Clum A."/>
            <person name="Coughlan A.Y."/>
            <person name="Deshpande S."/>
            <person name="Douglass A.P."/>
            <person name="Hanson S.J."/>
            <person name="Klenk H.-P."/>
            <person name="LaButti K.M."/>
            <person name="Lapidus A."/>
            <person name="Lindquist E.A."/>
            <person name="Lipzen A.M."/>
            <person name="Meier-Kolthoff J.P."/>
            <person name="Ohm R.A."/>
            <person name="Otillar R.P."/>
            <person name="Pangilinan J.L."/>
            <person name="Peng Y."/>
            <person name="Rokas A."/>
            <person name="Rosa C.A."/>
            <person name="Scheuner C."/>
            <person name="Sibirny A.A."/>
            <person name="Slot J.C."/>
            <person name="Stielow J.B."/>
            <person name="Sun H."/>
            <person name="Kurtzman C.P."/>
            <person name="Blackwell M."/>
            <person name="Grigoriev I.V."/>
            <person name="Jeffries T.W."/>
        </authorList>
    </citation>
    <scope>NUCLEOTIDE SEQUENCE [LARGE SCALE GENOMIC DNA]</scope>
    <source>
        <strain evidence="2 3">NRRL Y-11557</strain>
    </source>
</reference>
<dbReference type="OrthoDB" id="20844at2759"/>
<dbReference type="GO" id="GO:1990269">
    <property type="term" value="F:RNA polymerase II C-terminal domain phosphoserine binding"/>
    <property type="evidence" value="ECO:0007669"/>
    <property type="project" value="TreeGrafter"/>
</dbReference>
<feature type="compositionally biased region" description="Basic and acidic residues" evidence="1">
    <location>
        <begin position="345"/>
        <end position="363"/>
    </location>
</feature>
<proteinExistence type="predicted"/>
<dbReference type="GO" id="GO:0006368">
    <property type="term" value="P:transcription elongation by RNA polymerase II"/>
    <property type="evidence" value="ECO:0007669"/>
    <property type="project" value="InterPro"/>
</dbReference>
<dbReference type="Proteomes" id="UP000094385">
    <property type="component" value="Unassembled WGS sequence"/>
</dbReference>
<dbReference type="PANTHER" id="PTHR23146">
    <property type="entry name" value="LEO1 PROTEIN"/>
    <property type="match status" value="1"/>
</dbReference>
<protein>
    <recommendedName>
        <fullName evidence="4">Leo1-like protein</fullName>
    </recommendedName>
</protein>
<accession>A0A1E3Q2Y7</accession>
<organism evidence="2 3">
    <name type="scientific">Lipomyces starkeyi NRRL Y-11557</name>
    <dbReference type="NCBI Taxonomy" id="675824"/>
    <lineage>
        <taxon>Eukaryota</taxon>
        <taxon>Fungi</taxon>
        <taxon>Dikarya</taxon>
        <taxon>Ascomycota</taxon>
        <taxon>Saccharomycotina</taxon>
        <taxon>Lipomycetes</taxon>
        <taxon>Lipomycetales</taxon>
        <taxon>Lipomycetaceae</taxon>
        <taxon>Lipomyces</taxon>
    </lineage>
</organism>
<evidence type="ECO:0000313" key="2">
    <source>
        <dbReference type="EMBL" id="ODQ72043.1"/>
    </source>
</evidence>
<dbReference type="GO" id="GO:0016593">
    <property type="term" value="C:Cdc73/Paf1 complex"/>
    <property type="evidence" value="ECO:0007669"/>
    <property type="project" value="InterPro"/>
</dbReference>
<evidence type="ECO:0008006" key="4">
    <source>
        <dbReference type="Google" id="ProtNLM"/>
    </source>
</evidence>